<reference evidence="1 2" key="1">
    <citation type="submission" date="2021-02" db="EMBL/GenBank/DDBJ databases">
        <title>Genome assembly of Pseudopithomyces chartarum.</title>
        <authorList>
            <person name="Jauregui R."/>
            <person name="Singh J."/>
            <person name="Voisey C."/>
        </authorList>
    </citation>
    <scope>NUCLEOTIDE SEQUENCE [LARGE SCALE GENOMIC DNA]</scope>
    <source>
        <strain evidence="1 2">AGR01</strain>
    </source>
</reference>
<sequence length="120" mass="13469">MSTINPQAMAPPYRTIGDFKEIAYIKECIIAMAPLLASDPQPAVKRSNCSWNVVFATSQNAGPRQICAVLVQAKRDERKNEWLSIVRLGGGHVGHVEALWDLLEKMQDHLTIRLMRRTIA</sequence>
<evidence type="ECO:0000313" key="1">
    <source>
        <dbReference type="EMBL" id="KAK3203794.1"/>
    </source>
</evidence>
<comment type="caution">
    <text evidence="1">The sequence shown here is derived from an EMBL/GenBank/DDBJ whole genome shotgun (WGS) entry which is preliminary data.</text>
</comment>
<protein>
    <submittedName>
        <fullName evidence="1">Uncharacterized protein</fullName>
    </submittedName>
</protein>
<dbReference type="Proteomes" id="UP001280581">
    <property type="component" value="Unassembled WGS sequence"/>
</dbReference>
<name>A0AAN6RE66_9PLEO</name>
<organism evidence="1 2">
    <name type="scientific">Pseudopithomyces chartarum</name>
    <dbReference type="NCBI Taxonomy" id="1892770"/>
    <lineage>
        <taxon>Eukaryota</taxon>
        <taxon>Fungi</taxon>
        <taxon>Dikarya</taxon>
        <taxon>Ascomycota</taxon>
        <taxon>Pezizomycotina</taxon>
        <taxon>Dothideomycetes</taxon>
        <taxon>Pleosporomycetidae</taxon>
        <taxon>Pleosporales</taxon>
        <taxon>Massarineae</taxon>
        <taxon>Didymosphaeriaceae</taxon>
        <taxon>Pseudopithomyces</taxon>
    </lineage>
</organism>
<proteinExistence type="predicted"/>
<accession>A0AAN6RE66</accession>
<evidence type="ECO:0000313" key="2">
    <source>
        <dbReference type="Proteomes" id="UP001280581"/>
    </source>
</evidence>
<dbReference type="AlphaFoldDB" id="A0AAN6RE66"/>
<gene>
    <name evidence="1" type="ORF">GRF29_106g642783</name>
</gene>
<keyword evidence="2" id="KW-1185">Reference proteome</keyword>
<dbReference type="EMBL" id="WVTA01000010">
    <property type="protein sequence ID" value="KAK3203794.1"/>
    <property type="molecule type" value="Genomic_DNA"/>
</dbReference>